<dbReference type="SMART" id="SM01270">
    <property type="entry name" value="Longin"/>
    <property type="match status" value="1"/>
</dbReference>
<evidence type="ECO:0000256" key="2">
    <source>
        <dbReference type="ARBA" id="ARBA00008025"/>
    </source>
</evidence>
<sequence length="198" mass="22542">MVKLFHLSVSYKHQTKTVTLCSTSDLTSFGYFQRNSVQEFLNFTSQILIERSQPATRTSVKEQSYMCHVYVRADRLAAALISDHEYPHRVAHTILNKVLEDFSSKVAPTAWSGDPNSVVFPALEKYLTDYQNPRNADAITKIQDELDETKIIMHNTLEAILNRGEKLDDLVSKSEQLSLQSKTFYTTARKTNSCCVIL</sequence>
<dbReference type="InterPro" id="IPR045848">
    <property type="entry name" value="R-SNARE_YKT6"/>
</dbReference>
<dbReference type="InterPro" id="IPR042855">
    <property type="entry name" value="V_SNARE_CC"/>
</dbReference>
<dbReference type="Pfam" id="PF13774">
    <property type="entry name" value="Longin"/>
    <property type="match status" value="1"/>
</dbReference>
<dbReference type="SUPFAM" id="SSF58038">
    <property type="entry name" value="SNARE fusion complex"/>
    <property type="match status" value="1"/>
</dbReference>
<feature type="domain" description="Longin" evidence="11">
    <location>
        <begin position="9"/>
        <end position="127"/>
    </location>
</feature>
<organism evidence="13">
    <name type="scientific">Parasteatoda tepidariorum</name>
    <name type="common">Common house spider</name>
    <name type="synonym">Achaearanea tepidariorum</name>
    <dbReference type="NCBI Taxonomy" id="114398"/>
    <lineage>
        <taxon>Eukaryota</taxon>
        <taxon>Metazoa</taxon>
        <taxon>Ecdysozoa</taxon>
        <taxon>Arthropoda</taxon>
        <taxon>Chelicerata</taxon>
        <taxon>Arachnida</taxon>
        <taxon>Araneae</taxon>
        <taxon>Araneomorphae</taxon>
        <taxon>Entelegynae</taxon>
        <taxon>Araneoidea</taxon>
        <taxon>Theridiidae</taxon>
        <taxon>Parasteatoda</taxon>
    </lineage>
</organism>
<dbReference type="Pfam" id="PF00957">
    <property type="entry name" value="Synaptobrevin"/>
    <property type="match status" value="1"/>
</dbReference>
<evidence type="ECO:0000256" key="9">
    <source>
        <dbReference type="ARBA" id="ARBA00025701"/>
    </source>
</evidence>
<keyword evidence="7" id="KW-0636">Prenylation</keyword>
<evidence type="ECO:0000256" key="8">
    <source>
        <dbReference type="ARBA" id="ARBA00025256"/>
    </source>
</evidence>
<dbReference type="PANTHER" id="PTHR45806">
    <property type="entry name" value="SYNAPTOBREVIN HOMOLOG YKT6"/>
    <property type="match status" value="1"/>
</dbReference>
<name>A0A2L2Y9M0_PARTP</name>
<dbReference type="GO" id="GO:0005484">
    <property type="term" value="F:SNAP receptor activity"/>
    <property type="evidence" value="ECO:0007669"/>
    <property type="project" value="TreeGrafter"/>
</dbReference>
<keyword evidence="5" id="KW-0564">Palmitate</keyword>
<dbReference type="FunFam" id="1.20.5.110:FF:000020">
    <property type="entry name" value="synaptobrevin homolog YKT6"/>
    <property type="match status" value="1"/>
</dbReference>
<dbReference type="KEGG" id="ptep:107441701"/>
<comment type="function">
    <text evidence="8">Vesicular soluble NSF attachment protein receptor (v-SNARE) mediating vesicle docking and fusion to a specific acceptor cellular compartment. Functions in endoplasmic reticulum to Golgi transport; as part of a SNARE complex composed of GOSR1, GOSR2 and STX5. Functions in early/recycling endosome to TGN transport; as part of a SNARE complex composed of BET1L, GOSR1 and STX5. Has a S-palmitoyl transferase activity.</text>
</comment>
<dbReference type="InterPro" id="IPR010908">
    <property type="entry name" value="Longin_dom"/>
</dbReference>
<protein>
    <recommendedName>
        <fullName evidence="14">Synaptobrevin-like protein YKT6</fullName>
    </recommendedName>
</protein>
<dbReference type="SUPFAM" id="SSF64356">
    <property type="entry name" value="SNARE-like"/>
    <property type="match status" value="1"/>
</dbReference>
<evidence type="ECO:0000256" key="1">
    <source>
        <dbReference type="ARBA" id="ARBA00004444"/>
    </source>
</evidence>
<evidence type="ECO:0000256" key="7">
    <source>
        <dbReference type="ARBA" id="ARBA00023289"/>
    </source>
</evidence>
<keyword evidence="10" id="KW-0175">Coiled coil</keyword>
<evidence type="ECO:0000256" key="10">
    <source>
        <dbReference type="PROSITE-ProRule" id="PRU00290"/>
    </source>
</evidence>
<evidence type="ECO:0000259" key="11">
    <source>
        <dbReference type="PROSITE" id="PS50859"/>
    </source>
</evidence>
<dbReference type="GeneID" id="107441701"/>
<dbReference type="GO" id="GO:0030659">
    <property type="term" value="C:cytoplasmic vesicle membrane"/>
    <property type="evidence" value="ECO:0007669"/>
    <property type="project" value="UniProtKB-SubCell"/>
</dbReference>
<dbReference type="PROSITE" id="PS50892">
    <property type="entry name" value="V_SNARE"/>
    <property type="match status" value="1"/>
</dbReference>
<comment type="subcellular location">
    <subcellularLocation>
        <location evidence="9">Cytoplasmic vesicle membrane</location>
        <topology evidence="9">Lipid-anchor</topology>
        <orientation evidence="9">Cytoplasmic side</orientation>
    </subcellularLocation>
    <subcellularLocation>
        <location evidence="1">Golgi apparatus membrane</location>
        <topology evidence="1">Lipid-anchor</topology>
        <orientation evidence="1">Cytoplasmic side</orientation>
    </subcellularLocation>
</comment>
<dbReference type="CDD" id="cd14824">
    <property type="entry name" value="Longin"/>
    <property type="match status" value="1"/>
</dbReference>
<evidence type="ECO:0000256" key="5">
    <source>
        <dbReference type="ARBA" id="ARBA00023139"/>
    </source>
</evidence>
<evidence type="ECO:0000256" key="4">
    <source>
        <dbReference type="ARBA" id="ARBA00023136"/>
    </source>
</evidence>
<dbReference type="OMA" id="HYIGIIR"/>
<comment type="similarity">
    <text evidence="2">Belongs to the synaptobrevin family.</text>
</comment>
<evidence type="ECO:0000313" key="13">
    <source>
        <dbReference type="EMBL" id="LAA04866.1"/>
    </source>
</evidence>
<dbReference type="GO" id="GO:0000139">
    <property type="term" value="C:Golgi membrane"/>
    <property type="evidence" value="ECO:0007669"/>
    <property type="project" value="UniProtKB-SubCell"/>
</dbReference>
<evidence type="ECO:0000256" key="3">
    <source>
        <dbReference type="ARBA" id="ARBA00022481"/>
    </source>
</evidence>
<dbReference type="CDD" id="cd15867">
    <property type="entry name" value="R-SNARE_YKT6"/>
    <property type="match status" value="1"/>
</dbReference>
<dbReference type="EMBL" id="IAAA01010010">
    <property type="protein sequence ID" value="LAA04866.1"/>
    <property type="molecule type" value="mRNA"/>
</dbReference>
<dbReference type="EMBL" id="IAAA01010009">
    <property type="protein sequence ID" value="LAA04863.1"/>
    <property type="molecule type" value="mRNA"/>
</dbReference>
<proteinExistence type="evidence at transcript level"/>
<feature type="domain" description="V-SNARE coiled-coil homology" evidence="12">
    <location>
        <begin position="138"/>
        <end position="198"/>
    </location>
</feature>
<accession>A0A2L2Y9M0</accession>
<evidence type="ECO:0000256" key="6">
    <source>
        <dbReference type="ARBA" id="ARBA00023288"/>
    </source>
</evidence>
<evidence type="ECO:0000259" key="12">
    <source>
        <dbReference type="PROSITE" id="PS50892"/>
    </source>
</evidence>
<dbReference type="AlphaFoldDB" id="A0A2L2Y9M0"/>
<evidence type="ECO:0008006" key="14">
    <source>
        <dbReference type="Google" id="ProtNLM"/>
    </source>
</evidence>
<keyword evidence="6" id="KW-0449">Lipoprotein</keyword>
<reference evidence="13" key="1">
    <citation type="journal article" date="2016" name="Mol. Ecol. Resour.">
        <title>Evaluation of the impact of RNA preservation methods of spiders for de novo transcriptome assembly.</title>
        <authorList>
            <person name="Kono N."/>
            <person name="Nakamura H."/>
            <person name="Ito Y."/>
            <person name="Tomita M."/>
            <person name="Arakawa K."/>
        </authorList>
    </citation>
    <scope>NUCLEOTIDE SEQUENCE</scope>
    <source>
        <tissue evidence="13">Whole body</tissue>
    </source>
</reference>
<dbReference type="RefSeq" id="XP_015910542.1">
    <property type="nucleotide sequence ID" value="XM_016055056.3"/>
</dbReference>
<dbReference type="Gene3D" id="1.20.5.110">
    <property type="match status" value="1"/>
</dbReference>
<dbReference type="OrthoDB" id="27923at2759"/>
<dbReference type="PANTHER" id="PTHR45806:SF1">
    <property type="entry name" value="SYNAPTOBREVIN HOMOLOG YKT6"/>
    <property type="match status" value="1"/>
</dbReference>
<dbReference type="Gene3D" id="3.30.450.50">
    <property type="entry name" value="Longin domain"/>
    <property type="match status" value="1"/>
</dbReference>
<dbReference type="GO" id="GO:0006888">
    <property type="term" value="P:endoplasmic reticulum to Golgi vesicle-mediated transport"/>
    <property type="evidence" value="ECO:0007669"/>
    <property type="project" value="TreeGrafter"/>
</dbReference>
<dbReference type="InterPro" id="IPR011012">
    <property type="entry name" value="Longin-like_dom_sf"/>
</dbReference>
<keyword evidence="4" id="KW-0472">Membrane</keyword>
<keyword evidence="3" id="KW-0488">Methylation</keyword>
<dbReference type="PROSITE" id="PS50859">
    <property type="entry name" value="LONGIN"/>
    <property type="match status" value="1"/>
</dbReference>